<dbReference type="AlphaFoldDB" id="A0A917RW72"/>
<feature type="region of interest" description="Disordered" evidence="1">
    <location>
        <begin position="161"/>
        <end position="180"/>
    </location>
</feature>
<feature type="compositionally biased region" description="Basic residues" evidence="1">
    <location>
        <begin position="337"/>
        <end position="354"/>
    </location>
</feature>
<gene>
    <name evidence="2" type="ORF">GCM10011588_62710</name>
</gene>
<feature type="region of interest" description="Disordered" evidence="1">
    <location>
        <begin position="333"/>
        <end position="358"/>
    </location>
</feature>
<name>A0A917RW72_9NOCA</name>
<organism evidence="2 3">
    <name type="scientific">Nocardia jinanensis</name>
    <dbReference type="NCBI Taxonomy" id="382504"/>
    <lineage>
        <taxon>Bacteria</taxon>
        <taxon>Bacillati</taxon>
        <taxon>Actinomycetota</taxon>
        <taxon>Actinomycetes</taxon>
        <taxon>Mycobacteriales</taxon>
        <taxon>Nocardiaceae</taxon>
        <taxon>Nocardia</taxon>
    </lineage>
</organism>
<dbReference type="AntiFam" id="ANF00178">
    <property type="entry name" value="Shadow ORF (opposite dhbF)"/>
</dbReference>
<accession>A0A917RW72</accession>
<keyword evidence="3" id="KW-1185">Reference proteome</keyword>
<sequence length="408" mass="46735">MRRRQRDPLGARLRYQWLPLAGAARAQPIGQRRDGRCVEDRAQRDIDTERGAQLPGGAGSRQRVAAQFEETVEGPHALDPQHRCAHLGDGLLDGIARGDVFRQGRAEHRFGQRGAVDLAHRRQRQRIEHQHRLRNHMRRQPLRGIREQLRRIDIAVRGHQVGGQPRTVRTGDAHHVRDRHRGMRGEHGFDLAEFDALTADLHLEIGAAEVFQRPVGCPARQVPGAVHPGPGRTIGCGHERGRRGGRPFQIAAGQLDTGDEELPGHPDRNRPQFRIQYHGFDTADRPADRDTVAHRQRIADRDHDRGLGRAVSVEQFAAGRPQCDRLRGYRLAAGHQHPQRRQIRRRHGGQHGRRHECVRDPLHPDQFRQFGTGEDIRWRDDKSCAVRMRHQQFQYDRVETGCRQLQYP</sequence>
<proteinExistence type="predicted"/>
<protein>
    <submittedName>
        <fullName evidence="2">Uncharacterized protein</fullName>
    </submittedName>
</protein>
<feature type="compositionally biased region" description="Basic and acidic residues" evidence="1">
    <location>
        <begin position="31"/>
        <end position="50"/>
    </location>
</feature>
<dbReference type="EMBL" id="BMMH01000024">
    <property type="protein sequence ID" value="GGL39432.1"/>
    <property type="molecule type" value="Genomic_DNA"/>
</dbReference>
<evidence type="ECO:0000313" key="3">
    <source>
        <dbReference type="Proteomes" id="UP000638263"/>
    </source>
</evidence>
<evidence type="ECO:0000256" key="1">
    <source>
        <dbReference type="SAM" id="MobiDB-lite"/>
    </source>
</evidence>
<feature type="region of interest" description="Disordered" evidence="1">
    <location>
        <begin position="25"/>
        <end position="60"/>
    </location>
</feature>
<dbReference type="Proteomes" id="UP000638263">
    <property type="component" value="Unassembled WGS sequence"/>
</dbReference>
<comment type="caution">
    <text evidence="2">The sequence shown here is derived from an EMBL/GenBank/DDBJ whole genome shotgun (WGS) entry which is preliminary data.</text>
</comment>
<evidence type="ECO:0000313" key="2">
    <source>
        <dbReference type="EMBL" id="GGL39432.1"/>
    </source>
</evidence>
<reference evidence="2" key="1">
    <citation type="journal article" date="2014" name="Int. J. Syst. Evol. Microbiol.">
        <title>Complete genome sequence of Corynebacterium casei LMG S-19264T (=DSM 44701T), isolated from a smear-ripened cheese.</title>
        <authorList>
            <consortium name="US DOE Joint Genome Institute (JGI-PGF)"/>
            <person name="Walter F."/>
            <person name="Albersmeier A."/>
            <person name="Kalinowski J."/>
            <person name="Ruckert C."/>
        </authorList>
    </citation>
    <scope>NUCLEOTIDE SEQUENCE</scope>
    <source>
        <strain evidence="2">CGMCC 4.3508</strain>
    </source>
</reference>
<reference evidence="2" key="2">
    <citation type="submission" date="2020-09" db="EMBL/GenBank/DDBJ databases">
        <authorList>
            <person name="Sun Q."/>
            <person name="Zhou Y."/>
        </authorList>
    </citation>
    <scope>NUCLEOTIDE SEQUENCE</scope>
    <source>
        <strain evidence="2">CGMCC 4.3508</strain>
    </source>
</reference>